<name>A0ACD1AFV5_9FIRM</name>
<keyword evidence="2" id="KW-1185">Reference proteome</keyword>
<evidence type="ECO:0000313" key="1">
    <source>
        <dbReference type="EMBL" id="QOX65335.1"/>
    </source>
</evidence>
<sequence length="502" mass="56540">MKPSRYNFVYPYQFNKEYSVVYNSLNDTAGIVTSREAEFIKSCDRSLGIHDTKAEAFQKKGFIIDDNISELSALKVEYLKSKFDTKILSLVIVPTYQCNLDCACCYEKLSYSTTDNTVMSEQVQDSIYQWISLNLNGVERMEISWHGGEPLVALDAVKRLGTLLKRLADERGIQYDGMMSTNGYLLEETTVKALQAIGITRYKMSLDGCRENHDSRKRHKDGSPTYDVILENIEKSIQYIDEIDLRINIMNKEDLKDAYEIVSILREKGLLEKVVPRLGKPADFAEIENDVTFTREEFSCEAIKYSLQQGIGPAIFSKIDCFCQINRINGIIVDGHGTLFKCVSDTGDGQSCGKLSEDGSLVYNKNYYAYGLNNPMELELCEPCPFLPVCIGECAADRKEGRPCIFGSLSEECKAQYINAYVVKRLLKRLKTEGFSSAQEGGKMDAFIMGEYNAAAAKFIRNAASTYMLGDLIALAEKNKLDLCNEELELLMQLIQPTELAI</sequence>
<dbReference type="EMBL" id="CP042469">
    <property type="protein sequence ID" value="QOX65335.1"/>
    <property type="molecule type" value="Genomic_DNA"/>
</dbReference>
<reference evidence="1" key="1">
    <citation type="submission" date="2019-08" db="EMBL/GenBank/DDBJ databases">
        <title>Genome sequence of Clostridiales bacterium MT110.</title>
        <authorList>
            <person name="Cao J."/>
        </authorList>
    </citation>
    <scope>NUCLEOTIDE SEQUENCE</scope>
    <source>
        <strain evidence="1">MT110</strain>
    </source>
</reference>
<gene>
    <name evidence="1" type="ORF">FRZ06_19235</name>
</gene>
<protein>
    <submittedName>
        <fullName evidence="1">Radical SAM protein</fullName>
    </submittedName>
</protein>
<accession>A0ACD1AFV5</accession>
<evidence type="ECO:0000313" key="2">
    <source>
        <dbReference type="Proteomes" id="UP000594014"/>
    </source>
</evidence>
<dbReference type="Proteomes" id="UP000594014">
    <property type="component" value="Chromosome"/>
</dbReference>
<proteinExistence type="predicted"/>
<organism evidence="1 2">
    <name type="scientific">Anoxybacterium hadale</name>
    <dbReference type="NCBI Taxonomy" id="3408580"/>
    <lineage>
        <taxon>Bacteria</taxon>
        <taxon>Bacillati</taxon>
        <taxon>Bacillota</taxon>
        <taxon>Clostridia</taxon>
        <taxon>Peptostreptococcales</taxon>
        <taxon>Anaerovoracaceae</taxon>
        <taxon>Anoxybacterium</taxon>
    </lineage>
</organism>